<keyword evidence="3" id="KW-0645">Protease</keyword>
<comment type="similarity">
    <text evidence="2">Belongs to the peptidase M67C family.</text>
</comment>
<evidence type="ECO:0000256" key="5">
    <source>
        <dbReference type="ARBA" id="ARBA00022786"/>
    </source>
</evidence>
<dbReference type="SUPFAM" id="SSF140856">
    <property type="entry name" value="USP8 N-terminal domain-like"/>
    <property type="match status" value="1"/>
</dbReference>
<name>A0AAW0X3R8_CHEQU</name>
<dbReference type="GO" id="GO:0005768">
    <property type="term" value="C:endosome"/>
    <property type="evidence" value="ECO:0007669"/>
    <property type="project" value="TreeGrafter"/>
</dbReference>
<dbReference type="InterPro" id="IPR015063">
    <property type="entry name" value="USP8_dimer"/>
</dbReference>
<dbReference type="Pfam" id="PF01398">
    <property type="entry name" value="JAB"/>
    <property type="match status" value="1"/>
</dbReference>
<reference evidence="11 12" key="1">
    <citation type="journal article" date="2024" name="BMC Genomics">
        <title>Genome assembly of redclaw crayfish (Cherax quadricarinatus) provides insights into its immune adaptation and hypoxia tolerance.</title>
        <authorList>
            <person name="Liu Z."/>
            <person name="Zheng J."/>
            <person name="Li H."/>
            <person name="Fang K."/>
            <person name="Wang S."/>
            <person name="He J."/>
            <person name="Zhou D."/>
            <person name="Weng S."/>
            <person name="Chi M."/>
            <person name="Gu Z."/>
            <person name="He J."/>
            <person name="Li F."/>
            <person name="Wang M."/>
        </authorList>
    </citation>
    <scope>NUCLEOTIDE SEQUENCE [LARGE SCALE GENOMIC DNA]</scope>
    <source>
        <strain evidence="11">ZL_2023a</strain>
    </source>
</reference>
<dbReference type="Gene3D" id="1.20.58.80">
    <property type="entry name" value="Phosphotransferase system, lactose/cellobiose-type IIA subunit"/>
    <property type="match status" value="1"/>
</dbReference>
<feature type="region of interest" description="Disordered" evidence="9">
    <location>
        <begin position="144"/>
        <end position="166"/>
    </location>
</feature>
<feature type="region of interest" description="Disordered" evidence="9">
    <location>
        <begin position="216"/>
        <end position="247"/>
    </location>
</feature>
<dbReference type="SUPFAM" id="SSF102712">
    <property type="entry name" value="JAB1/MPN domain"/>
    <property type="match status" value="1"/>
</dbReference>
<dbReference type="EMBL" id="JARKIK010000051">
    <property type="protein sequence ID" value="KAK8734299.1"/>
    <property type="molecule type" value="Genomic_DNA"/>
</dbReference>
<evidence type="ECO:0000256" key="2">
    <source>
        <dbReference type="ARBA" id="ARBA00010981"/>
    </source>
</evidence>
<dbReference type="FunFam" id="3.40.140.10:FF:000010">
    <property type="entry name" value="AMSH-like protease isoform X1"/>
    <property type="match status" value="1"/>
</dbReference>
<keyword evidence="5" id="KW-0833">Ubl conjugation pathway</keyword>
<dbReference type="GO" id="GO:0006508">
    <property type="term" value="P:proteolysis"/>
    <property type="evidence" value="ECO:0007669"/>
    <property type="project" value="UniProtKB-KW"/>
</dbReference>
<dbReference type="GO" id="GO:0046872">
    <property type="term" value="F:metal ion binding"/>
    <property type="evidence" value="ECO:0007669"/>
    <property type="project" value="UniProtKB-KW"/>
</dbReference>
<evidence type="ECO:0000256" key="8">
    <source>
        <dbReference type="ARBA" id="ARBA00023049"/>
    </source>
</evidence>
<dbReference type="CDD" id="cd08066">
    <property type="entry name" value="MPN_AMSH_like"/>
    <property type="match status" value="1"/>
</dbReference>
<dbReference type="InterPro" id="IPR037518">
    <property type="entry name" value="MPN"/>
</dbReference>
<keyword evidence="6" id="KW-0378">Hydrolase</keyword>
<evidence type="ECO:0000313" key="11">
    <source>
        <dbReference type="EMBL" id="KAK8734299.1"/>
    </source>
</evidence>
<dbReference type="InterPro" id="IPR000555">
    <property type="entry name" value="JAMM/MPN+_dom"/>
</dbReference>
<dbReference type="GO" id="GO:0070536">
    <property type="term" value="P:protein K63-linked deubiquitination"/>
    <property type="evidence" value="ECO:0007669"/>
    <property type="project" value="InterPro"/>
</dbReference>
<protein>
    <recommendedName>
        <fullName evidence="10">MPN domain-containing protein</fullName>
    </recommendedName>
</protein>
<keyword evidence="8" id="KW-0482">Metalloprotease</keyword>
<dbReference type="GO" id="GO:0016020">
    <property type="term" value="C:membrane"/>
    <property type="evidence" value="ECO:0007669"/>
    <property type="project" value="TreeGrafter"/>
</dbReference>
<evidence type="ECO:0000256" key="6">
    <source>
        <dbReference type="ARBA" id="ARBA00022801"/>
    </source>
</evidence>
<reference evidence="11" key="2">
    <citation type="submission" date="2024-01" db="EMBL/GenBank/DDBJ databases">
        <authorList>
            <person name="He J."/>
            <person name="Wang M."/>
            <person name="Zheng J."/>
            <person name="Liu Z."/>
        </authorList>
    </citation>
    <scope>NUCLEOTIDE SEQUENCE</scope>
    <source>
        <strain evidence="11">ZL_2023a</strain>
        <tissue evidence="11">Muscle</tissue>
    </source>
</reference>
<dbReference type="CDD" id="cd22249">
    <property type="entry name" value="UDM1_RNF168_RNF169-like"/>
    <property type="match status" value="1"/>
</dbReference>
<feature type="compositionally biased region" description="Low complexity" evidence="9">
    <location>
        <begin position="224"/>
        <end position="239"/>
    </location>
</feature>
<dbReference type="EMBL" id="JARKIK010000051">
    <property type="protein sequence ID" value="KAK8734300.1"/>
    <property type="molecule type" value="Genomic_DNA"/>
</dbReference>
<gene>
    <name evidence="11" type="ORF">OTU49_006112</name>
</gene>
<dbReference type="PANTHER" id="PTHR12947:SF13">
    <property type="entry name" value="FI19924P1"/>
    <property type="match status" value="1"/>
</dbReference>
<organism evidence="11 12">
    <name type="scientific">Cherax quadricarinatus</name>
    <name type="common">Australian red claw crayfish</name>
    <dbReference type="NCBI Taxonomy" id="27406"/>
    <lineage>
        <taxon>Eukaryota</taxon>
        <taxon>Metazoa</taxon>
        <taxon>Ecdysozoa</taxon>
        <taxon>Arthropoda</taxon>
        <taxon>Crustacea</taxon>
        <taxon>Multicrustacea</taxon>
        <taxon>Malacostraca</taxon>
        <taxon>Eumalacostraca</taxon>
        <taxon>Eucarida</taxon>
        <taxon>Decapoda</taxon>
        <taxon>Pleocyemata</taxon>
        <taxon>Astacidea</taxon>
        <taxon>Parastacoidea</taxon>
        <taxon>Parastacidae</taxon>
        <taxon>Cherax</taxon>
    </lineage>
</organism>
<dbReference type="Gene3D" id="3.40.140.10">
    <property type="entry name" value="Cytidine Deaminase, domain 2"/>
    <property type="match status" value="1"/>
</dbReference>
<dbReference type="GO" id="GO:0140492">
    <property type="term" value="F:metal-dependent deubiquitinase activity"/>
    <property type="evidence" value="ECO:0007669"/>
    <property type="project" value="InterPro"/>
</dbReference>
<dbReference type="PROSITE" id="PS50249">
    <property type="entry name" value="MPN"/>
    <property type="match status" value="1"/>
</dbReference>
<keyword evidence="4" id="KW-0479">Metal-binding</keyword>
<evidence type="ECO:0000256" key="1">
    <source>
        <dbReference type="ARBA" id="ARBA00001947"/>
    </source>
</evidence>
<dbReference type="AlphaFoldDB" id="A0AAW0X3R8"/>
<evidence type="ECO:0000259" key="10">
    <source>
        <dbReference type="PROSITE" id="PS50249"/>
    </source>
</evidence>
<comment type="cofactor">
    <cofactor evidence="1">
        <name>Zn(2+)</name>
        <dbReference type="ChEBI" id="CHEBI:29105"/>
    </cofactor>
</comment>
<evidence type="ECO:0000256" key="4">
    <source>
        <dbReference type="ARBA" id="ARBA00022723"/>
    </source>
</evidence>
<feature type="domain" description="MPN" evidence="10">
    <location>
        <begin position="282"/>
        <end position="421"/>
    </location>
</feature>
<evidence type="ECO:0000256" key="9">
    <source>
        <dbReference type="SAM" id="MobiDB-lite"/>
    </source>
</evidence>
<keyword evidence="7" id="KW-0862">Zinc</keyword>
<dbReference type="Proteomes" id="UP001445076">
    <property type="component" value="Unassembled WGS sequence"/>
</dbReference>
<dbReference type="SMART" id="SM00232">
    <property type="entry name" value="JAB_MPN"/>
    <property type="match status" value="1"/>
</dbReference>
<keyword evidence="12" id="KW-1185">Reference proteome</keyword>
<dbReference type="InterPro" id="IPR044098">
    <property type="entry name" value="STAMBP/STALP-like_MPN"/>
</dbReference>
<dbReference type="PANTHER" id="PTHR12947">
    <property type="entry name" value="AMSH-LIKE PROTEASE"/>
    <property type="match status" value="1"/>
</dbReference>
<evidence type="ECO:0000313" key="12">
    <source>
        <dbReference type="Proteomes" id="UP001445076"/>
    </source>
</evidence>
<sequence length="454" mass="51673">MSGSDYSHLEPASRIKQLCTQSDSVIVDGKIPLRRYYRSGLEMVRMADVYDEEGSLENAFILYMKFMTLFLEKIRSHPDFASHSSADKTNNTKKLKEILPKAERIKHQLIEKYQREYKIIVEEQKKLEEQLKRKQEEAERLAQEEEKRKKQQYDEDYKRNRDIKDEERRIQDLQSVYHKSPALALDDAPPAYDGLGDVTYPISALTLNDVDQDERLSVPLGDRSPSPNTTTFSSTKSNSLPSIPSRDLKPVHYSIPVVDRGSKPESLLSANAGTKIGGLREVRVPEELMAKFMALALPNTLRNIETCGILAGKLAHHKLLVTHLLVPKQCGTADSCTTQHEEELFDYQDKLDLITVGWIHTHPTQTAFLSSVDLHTHCSYQLMMPEAVAIVCAPKYDETGFFTLSPNHGLPFISNCQQSGFHPHPKEPPLFQNASHVSLEKNFPIKVIDLREFE</sequence>
<dbReference type="GO" id="GO:0061578">
    <property type="term" value="F:K63-linked deubiquitinase activity"/>
    <property type="evidence" value="ECO:0007669"/>
    <property type="project" value="InterPro"/>
</dbReference>
<proteinExistence type="inferred from homology"/>
<evidence type="ECO:0000256" key="7">
    <source>
        <dbReference type="ARBA" id="ARBA00022833"/>
    </source>
</evidence>
<accession>A0AAW0X3R8</accession>
<comment type="caution">
    <text evidence="11">The sequence shown here is derived from an EMBL/GenBank/DDBJ whole genome shotgun (WGS) entry which is preliminary data.</text>
</comment>
<evidence type="ECO:0000256" key="3">
    <source>
        <dbReference type="ARBA" id="ARBA00022670"/>
    </source>
</evidence>
<dbReference type="Pfam" id="PF08969">
    <property type="entry name" value="USP8_dimer"/>
    <property type="match status" value="1"/>
</dbReference>